<dbReference type="Gene3D" id="3.40.50.2000">
    <property type="entry name" value="Glycogen Phosphorylase B"/>
    <property type="match status" value="2"/>
</dbReference>
<dbReference type="RefSeq" id="WP_109461894.1">
    <property type="nucleotide sequence ID" value="NZ_QFBC01000022.1"/>
</dbReference>
<comment type="similarity">
    <text evidence="1">Belongs to the glycosyltransferase group 1 family. Glycosyltransferase 4 subfamily.</text>
</comment>
<dbReference type="PANTHER" id="PTHR12526">
    <property type="entry name" value="GLYCOSYLTRANSFERASE"/>
    <property type="match status" value="1"/>
</dbReference>
<accession>A0A2U2DH39</accession>
<dbReference type="EMBL" id="QFBC01000022">
    <property type="protein sequence ID" value="PWE52620.1"/>
    <property type="molecule type" value="Genomic_DNA"/>
</dbReference>
<reference evidence="5 6" key="1">
    <citation type="submission" date="2018-05" db="EMBL/GenBank/DDBJ databases">
        <title>The draft genome of strain NS-104.</title>
        <authorList>
            <person name="Hang P."/>
            <person name="Jiang J."/>
        </authorList>
    </citation>
    <scope>NUCLEOTIDE SEQUENCE [LARGE SCALE GENOMIC DNA]</scope>
    <source>
        <strain evidence="5 6">NS-104</strain>
    </source>
</reference>
<dbReference type="OrthoDB" id="5490290at2"/>
<evidence type="ECO:0000313" key="5">
    <source>
        <dbReference type="EMBL" id="PWE52620.1"/>
    </source>
</evidence>
<dbReference type="Proteomes" id="UP000245252">
    <property type="component" value="Unassembled WGS sequence"/>
</dbReference>
<proteinExistence type="inferred from homology"/>
<evidence type="ECO:0000256" key="2">
    <source>
        <dbReference type="ARBA" id="ARBA00022676"/>
    </source>
</evidence>
<protein>
    <submittedName>
        <fullName evidence="5">Glycosyl transferase family 1</fullName>
    </submittedName>
</protein>
<dbReference type="InterPro" id="IPR001296">
    <property type="entry name" value="Glyco_trans_1"/>
</dbReference>
<dbReference type="CDD" id="cd03801">
    <property type="entry name" value="GT4_PimA-like"/>
    <property type="match status" value="1"/>
</dbReference>
<keyword evidence="3 5" id="KW-0808">Transferase</keyword>
<evidence type="ECO:0000313" key="6">
    <source>
        <dbReference type="Proteomes" id="UP000245252"/>
    </source>
</evidence>
<dbReference type="SUPFAM" id="SSF53756">
    <property type="entry name" value="UDP-Glycosyltransferase/glycogen phosphorylase"/>
    <property type="match status" value="1"/>
</dbReference>
<dbReference type="GO" id="GO:0016757">
    <property type="term" value="F:glycosyltransferase activity"/>
    <property type="evidence" value="ECO:0007669"/>
    <property type="project" value="UniProtKB-KW"/>
</dbReference>
<comment type="caution">
    <text evidence="5">The sequence shown here is derived from an EMBL/GenBank/DDBJ whole genome shotgun (WGS) entry which is preliminary data.</text>
</comment>
<dbReference type="Pfam" id="PF00534">
    <property type="entry name" value="Glycos_transf_1"/>
    <property type="match status" value="1"/>
</dbReference>
<keyword evidence="2" id="KW-0328">Glycosyltransferase</keyword>
<dbReference type="AlphaFoldDB" id="A0A2U2DH39"/>
<gene>
    <name evidence="5" type="ORF">DEM27_29790</name>
</gene>
<sequence>MTDIRGIEVIAPNFKRRLSGVTSTIIQLVPVQVALGQKIATLGPGLPASLPHIGFADLFRLWTRPPGRARRIWHARRNIEMLPALFLRDVLRMPLKIVFTSASQRRHTGWTKFLIGRMDAVIATSAKTAAYLTVESTTILHGIDTNRFSPPADRAAAKAALGLDATKNIAGCFGRVRRQKGTDLFVDTMIALLPERPDWIAVIAGRATAQHVAFENDLKDRVKKAGLADRILFVGEHTNINAWYRALDLFIAPQRWEGFGLTPLEAMASAVPVIATDVGAFGELVVQGERETGTIIAADALSAMRDATAIFMDDDRRRLEAGAHGRDHACRNFSIAGEATAIGQVYERLLSAR</sequence>
<name>A0A2U2DH39_9HYPH</name>
<organism evidence="5 6">
    <name type="scientific">Metarhizobium album</name>
    <dbReference type="NCBI Taxonomy" id="2182425"/>
    <lineage>
        <taxon>Bacteria</taxon>
        <taxon>Pseudomonadati</taxon>
        <taxon>Pseudomonadota</taxon>
        <taxon>Alphaproteobacteria</taxon>
        <taxon>Hyphomicrobiales</taxon>
        <taxon>Rhizobiaceae</taxon>
        <taxon>Metarhizobium</taxon>
    </lineage>
</organism>
<dbReference type="PANTHER" id="PTHR12526:SF640">
    <property type="entry name" value="COLANIC ACID BIOSYNTHESIS GLYCOSYLTRANSFERASE WCAL-RELATED"/>
    <property type="match status" value="1"/>
</dbReference>
<evidence type="ECO:0000256" key="3">
    <source>
        <dbReference type="ARBA" id="ARBA00022679"/>
    </source>
</evidence>
<feature type="domain" description="Glycosyl transferase family 1" evidence="4">
    <location>
        <begin position="154"/>
        <end position="326"/>
    </location>
</feature>
<evidence type="ECO:0000259" key="4">
    <source>
        <dbReference type="Pfam" id="PF00534"/>
    </source>
</evidence>
<keyword evidence="6" id="KW-1185">Reference proteome</keyword>
<evidence type="ECO:0000256" key="1">
    <source>
        <dbReference type="ARBA" id="ARBA00009481"/>
    </source>
</evidence>